<evidence type="ECO:0000256" key="4">
    <source>
        <dbReference type="ARBA" id="ARBA00022448"/>
    </source>
</evidence>
<dbReference type="CDD" id="cd00879">
    <property type="entry name" value="Sar1"/>
    <property type="match status" value="1"/>
</dbReference>
<feature type="binding site" evidence="18">
    <location>
        <position position="52"/>
    </location>
    <ligand>
        <name>Mg(2+)</name>
        <dbReference type="ChEBI" id="CHEBI:18420"/>
    </ligand>
</feature>
<keyword evidence="15" id="KW-0479">Metal-binding</keyword>
<evidence type="ECO:0000313" key="20">
    <source>
        <dbReference type="Proteomes" id="UP000887577"/>
    </source>
</evidence>
<feature type="binding site" evidence="16">
    <location>
        <position position="175"/>
    </location>
    <ligand>
        <name>GTP</name>
        <dbReference type="ChEBI" id="CHEBI:37565"/>
    </ligand>
</feature>
<feature type="binding site" evidence="15">
    <location>
        <position position="30"/>
    </location>
    <ligand>
        <name>Mg(2+)</name>
        <dbReference type="ChEBI" id="CHEBI:18420"/>
    </ligand>
</feature>
<evidence type="ECO:0000256" key="6">
    <source>
        <dbReference type="ARBA" id="ARBA00022801"/>
    </source>
</evidence>
<keyword evidence="5 16" id="KW-0547">Nucleotide-binding</keyword>
<dbReference type="GO" id="GO:0046872">
    <property type="term" value="F:metal ion binding"/>
    <property type="evidence" value="ECO:0007669"/>
    <property type="project" value="UniProtKB-KW"/>
</dbReference>
<dbReference type="InterPro" id="IPR027417">
    <property type="entry name" value="P-loop_NTPase"/>
</dbReference>
<evidence type="ECO:0000256" key="8">
    <source>
        <dbReference type="ARBA" id="ARBA00022892"/>
    </source>
</evidence>
<evidence type="ECO:0000256" key="17">
    <source>
        <dbReference type="PIRSR" id="PIRSR606689-1"/>
    </source>
</evidence>
<feature type="binding site" evidence="16">
    <location>
        <position position="34"/>
    </location>
    <ligand>
        <name>GTP</name>
        <dbReference type="ChEBI" id="CHEBI:37565"/>
    </ligand>
</feature>
<dbReference type="PROSITE" id="PS51422">
    <property type="entry name" value="SAR1"/>
    <property type="match status" value="1"/>
</dbReference>
<dbReference type="InterPro" id="IPR006687">
    <property type="entry name" value="Small_GTPase_SAR1"/>
</dbReference>
<dbReference type="InterPro" id="IPR005225">
    <property type="entry name" value="Small_GTP-bd"/>
</dbReference>
<feature type="binding site" evidence="16">
    <location>
        <position position="130"/>
    </location>
    <ligand>
        <name>GTP</name>
        <dbReference type="ChEBI" id="CHEBI:37565"/>
    </ligand>
</feature>
<dbReference type="Proteomes" id="UP000887577">
    <property type="component" value="Unplaced"/>
</dbReference>
<proteinExistence type="inferred from homology"/>
<keyword evidence="15" id="KW-0460">Magnesium</keyword>
<dbReference type="InterPro" id="IPR006689">
    <property type="entry name" value="Small_GTPase_ARF/SAR"/>
</dbReference>
<evidence type="ECO:0000256" key="2">
    <source>
        <dbReference type="ARBA" id="ARBA00007507"/>
    </source>
</evidence>
<evidence type="ECO:0000256" key="3">
    <source>
        <dbReference type="ARBA" id="ARBA00011984"/>
    </source>
</evidence>
<comment type="subcellular location">
    <subcellularLocation>
        <location evidence="1">Endoplasmic reticulum membrane</location>
        <topology evidence="1">Peripheral membrane protein</topology>
    </subcellularLocation>
    <subcellularLocation>
        <location evidence="13">Golgi apparatus</location>
        <location evidence="13">Golgi stack membrane</location>
        <topology evidence="13">Peripheral membrane protein</topology>
    </subcellularLocation>
</comment>
<dbReference type="Pfam" id="PF00025">
    <property type="entry name" value="Arf"/>
    <property type="match status" value="1"/>
</dbReference>
<comment type="similarity">
    <text evidence="2 19">Belongs to the small GTPase superfamily. SAR1 family.</text>
</comment>
<keyword evidence="9 19" id="KW-0653">Protein transport</keyword>
<keyword evidence="6" id="KW-0378">Hydrolase</keyword>
<dbReference type="GO" id="GO:0005789">
    <property type="term" value="C:endoplasmic reticulum membrane"/>
    <property type="evidence" value="ECO:0007669"/>
    <property type="project" value="UniProtKB-SubCell"/>
</dbReference>
<dbReference type="SMART" id="SM00178">
    <property type="entry name" value="SAR"/>
    <property type="match status" value="1"/>
</dbReference>
<dbReference type="PANTHER" id="PTHR45684">
    <property type="entry name" value="RE74312P"/>
    <property type="match status" value="1"/>
</dbReference>
<keyword evidence="8 19" id="KW-0931">ER-Golgi transport</keyword>
<dbReference type="GO" id="GO:0003925">
    <property type="term" value="F:G protein activity"/>
    <property type="evidence" value="ECO:0007669"/>
    <property type="project" value="UniProtKB-EC"/>
</dbReference>
<dbReference type="EC" id="3.6.5.2" evidence="3"/>
<evidence type="ECO:0000256" key="1">
    <source>
        <dbReference type="ARBA" id="ARBA00004406"/>
    </source>
</evidence>
<keyword evidence="7 19" id="KW-0256">Endoplasmic reticulum</keyword>
<dbReference type="GO" id="GO:0016192">
    <property type="term" value="P:vesicle-mediated transport"/>
    <property type="evidence" value="ECO:0007669"/>
    <property type="project" value="UniProtKB-KW"/>
</dbReference>
<dbReference type="FunFam" id="3.40.50.300:FF:000161">
    <property type="entry name" value="Small COPII coat GTPase"/>
    <property type="match status" value="1"/>
</dbReference>
<evidence type="ECO:0000256" key="16">
    <source>
        <dbReference type="PIRSR" id="PIRSR606687-2"/>
    </source>
</evidence>
<feature type="binding site" evidence="17">
    <location>
        <position position="74"/>
    </location>
    <ligand>
        <name>GTP</name>
        <dbReference type="ChEBI" id="CHEBI:37565"/>
    </ligand>
</feature>
<feature type="binding site" evidence="16">
    <location>
        <position position="33"/>
    </location>
    <ligand>
        <name>GTP</name>
        <dbReference type="ChEBI" id="CHEBI:37565"/>
    </ligand>
</feature>
<dbReference type="SUPFAM" id="SSF52540">
    <property type="entry name" value="P-loop containing nucleoside triphosphate hydrolases"/>
    <property type="match status" value="1"/>
</dbReference>
<dbReference type="PROSITE" id="PS51417">
    <property type="entry name" value="ARF"/>
    <property type="match status" value="1"/>
</dbReference>
<evidence type="ECO:0000256" key="10">
    <source>
        <dbReference type="ARBA" id="ARBA00023034"/>
    </source>
</evidence>
<evidence type="ECO:0000256" key="18">
    <source>
        <dbReference type="PIRSR" id="PIRSR606689-2"/>
    </source>
</evidence>
<dbReference type="NCBIfam" id="TIGR00231">
    <property type="entry name" value="small_GTP"/>
    <property type="match status" value="1"/>
</dbReference>
<evidence type="ECO:0000256" key="13">
    <source>
        <dbReference type="ARBA" id="ARBA00037843"/>
    </source>
</evidence>
<feature type="binding site" evidence="16">
    <location>
        <position position="131"/>
    </location>
    <ligand>
        <name>GTP</name>
        <dbReference type="ChEBI" id="CHEBI:37565"/>
    </ligand>
</feature>
<feature type="binding site" evidence="17">
    <location>
        <begin position="28"/>
        <end position="35"/>
    </location>
    <ligand>
        <name>GTP</name>
        <dbReference type="ChEBI" id="CHEBI:37565"/>
    </ligand>
</feature>
<feature type="binding site" evidence="16">
    <location>
        <position position="174"/>
    </location>
    <ligand>
        <name>GTP</name>
        <dbReference type="ChEBI" id="CHEBI:37565"/>
    </ligand>
</feature>
<evidence type="ECO:0000256" key="11">
    <source>
        <dbReference type="ARBA" id="ARBA00023134"/>
    </source>
</evidence>
<dbReference type="GO" id="GO:0005525">
    <property type="term" value="F:GTP binding"/>
    <property type="evidence" value="ECO:0007669"/>
    <property type="project" value="UniProtKB-KW"/>
</dbReference>
<comment type="catalytic activity">
    <reaction evidence="14">
        <text>GTP + H2O = GDP + phosphate + H(+)</text>
        <dbReference type="Rhea" id="RHEA:19669"/>
        <dbReference type="ChEBI" id="CHEBI:15377"/>
        <dbReference type="ChEBI" id="CHEBI:15378"/>
        <dbReference type="ChEBI" id="CHEBI:37565"/>
        <dbReference type="ChEBI" id="CHEBI:43474"/>
        <dbReference type="ChEBI" id="CHEBI:58189"/>
        <dbReference type="EC" id="3.6.5.2"/>
    </reaction>
    <physiologicalReaction direction="left-to-right" evidence="14">
        <dbReference type="Rhea" id="RHEA:19670"/>
    </physiologicalReaction>
</comment>
<dbReference type="Gene3D" id="3.40.50.300">
    <property type="entry name" value="P-loop containing nucleotide triphosphate hydrolases"/>
    <property type="match status" value="1"/>
</dbReference>
<evidence type="ECO:0000256" key="9">
    <source>
        <dbReference type="ARBA" id="ARBA00022927"/>
    </source>
</evidence>
<dbReference type="PRINTS" id="PR00328">
    <property type="entry name" value="SAR1GTPBP"/>
</dbReference>
<feature type="binding site" evidence="16">
    <location>
        <position position="35"/>
    </location>
    <ligand>
        <name>GTP</name>
        <dbReference type="ChEBI" id="CHEBI:37565"/>
    </ligand>
</feature>
<name>A0A914YEQ7_9BILA</name>
<evidence type="ECO:0000256" key="7">
    <source>
        <dbReference type="ARBA" id="ARBA00022824"/>
    </source>
</evidence>
<accession>A0A914YEQ7</accession>
<dbReference type="GO" id="GO:0006886">
    <property type="term" value="P:intracellular protein transport"/>
    <property type="evidence" value="ECO:0007669"/>
    <property type="project" value="InterPro"/>
</dbReference>
<feature type="binding site" evidence="16">
    <location>
        <position position="31"/>
    </location>
    <ligand>
        <name>GTP</name>
        <dbReference type="ChEBI" id="CHEBI:37565"/>
    </ligand>
</feature>
<protein>
    <recommendedName>
        <fullName evidence="3">small monomeric GTPase</fullName>
        <ecNumber evidence="3">3.6.5.2</ecNumber>
    </recommendedName>
</protein>
<keyword evidence="11 17" id="KW-0342">GTP-binding</keyword>
<evidence type="ECO:0000256" key="19">
    <source>
        <dbReference type="RuleBase" id="RU003926"/>
    </source>
</evidence>
<dbReference type="WBParaSite" id="PSU_v2.g17946.t1">
    <property type="protein sequence ID" value="PSU_v2.g17946.t1"/>
    <property type="gene ID" value="PSU_v2.g17946"/>
</dbReference>
<keyword evidence="20" id="KW-1185">Reference proteome</keyword>
<feature type="binding site" evidence="16">
    <location>
        <position position="133"/>
    </location>
    <ligand>
        <name>GTP</name>
        <dbReference type="ChEBI" id="CHEBI:37565"/>
    </ligand>
</feature>
<sequence>MEFVQSWFFSILNFLGLSKKSGKLLMLGLDNAGKTTLLQMLKCDKISQPVPTLHPTSESLSLGGINFTTYDLGGHEQARRVWKEYFPAIDAIVFLVDSADHSRINEAREELEALLADEQIASVPVVILGNKIDKHYALSEAQLSDALGISQLRTGKGQKNEYAARPLELFMVSVIQRHGYGAGFTWLAQYLN</sequence>
<evidence type="ECO:0000256" key="14">
    <source>
        <dbReference type="ARBA" id="ARBA00047660"/>
    </source>
</evidence>
<keyword evidence="4 19" id="KW-0813">Transport</keyword>
<organism evidence="20 21">
    <name type="scientific">Panagrolaimus superbus</name>
    <dbReference type="NCBI Taxonomy" id="310955"/>
    <lineage>
        <taxon>Eukaryota</taxon>
        <taxon>Metazoa</taxon>
        <taxon>Ecdysozoa</taxon>
        <taxon>Nematoda</taxon>
        <taxon>Chromadorea</taxon>
        <taxon>Rhabditida</taxon>
        <taxon>Tylenchina</taxon>
        <taxon>Panagrolaimomorpha</taxon>
        <taxon>Panagrolaimoidea</taxon>
        <taxon>Panagrolaimidae</taxon>
        <taxon>Panagrolaimus</taxon>
    </lineage>
</organism>
<evidence type="ECO:0000313" key="21">
    <source>
        <dbReference type="WBParaSite" id="PSU_v2.g17946.t1"/>
    </source>
</evidence>
<keyword evidence="10 19" id="KW-0333">Golgi apparatus</keyword>
<feature type="binding site" evidence="17">
    <location>
        <begin position="130"/>
        <end position="133"/>
    </location>
    <ligand>
        <name>GTP</name>
        <dbReference type="ChEBI" id="CHEBI:37565"/>
    </ligand>
</feature>
<feature type="binding site" evidence="16">
    <location>
        <position position="36"/>
    </location>
    <ligand>
        <name>GTP</name>
        <dbReference type="ChEBI" id="CHEBI:37565"/>
    </ligand>
</feature>
<evidence type="ECO:0000256" key="12">
    <source>
        <dbReference type="ARBA" id="ARBA00023136"/>
    </source>
</evidence>
<reference evidence="21" key="1">
    <citation type="submission" date="2022-11" db="UniProtKB">
        <authorList>
            <consortium name="WormBaseParasite"/>
        </authorList>
    </citation>
    <scope>IDENTIFICATION</scope>
</reference>
<dbReference type="GO" id="GO:0032580">
    <property type="term" value="C:Golgi cisterna membrane"/>
    <property type="evidence" value="ECO:0007669"/>
    <property type="project" value="UniProtKB-SubCell"/>
</dbReference>
<evidence type="ECO:0000256" key="15">
    <source>
        <dbReference type="PIRSR" id="PIRSR606687-1"/>
    </source>
</evidence>
<dbReference type="AlphaFoldDB" id="A0A914YEQ7"/>
<dbReference type="SMART" id="SM00177">
    <property type="entry name" value="ARF"/>
    <property type="match status" value="1"/>
</dbReference>
<feature type="binding site" evidence="18">
    <location>
        <position position="35"/>
    </location>
    <ligand>
        <name>Mg(2+)</name>
        <dbReference type="ChEBI" id="CHEBI:18420"/>
    </ligand>
</feature>
<keyword evidence="12" id="KW-0472">Membrane</keyword>
<evidence type="ECO:0000256" key="5">
    <source>
        <dbReference type="ARBA" id="ARBA00022741"/>
    </source>
</evidence>